<sequence length="159" mass="17877">MLTIRNARPEDFTFINNGVRDVDRLYRQMKELPAVLPHAQETFNRMLKNNDHHCILVAEHKNQKVGAVAVAFSDALHFGGLCAEIQDIFVDPKARGLGVGKALLQRVKEIAIERDAASIDLMAPPPGSEQDDVRSRFYEECGYKLTGVARSYVLHDDMK</sequence>
<name>A0A1J4KUQ6_9EUKA</name>
<dbReference type="AlphaFoldDB" id="A0A1J4KUQ6"/>
<dbReference type="RefSeq" id="XP_068368139.1">
    <property type="nucleotide sequence ID" value="XM_068514469.1"/>
</dbReference>
<feature type="domain" description="N-acetyltransferase" evidence="3">
    <location>
        <begin position="2"/>
        <end position="159"/>
    </location>
</feature>
<reference evidence="4" key="1">
    <citation type="submission" date="2016-10" db="EMBL/GenBank/DDBJ databases">
        <authorList>
            <person name="Benchimol M."/>
            <person name="Almeida L.G."/>
            <person name="Vasconcelos A.T."/>
            <person name="Perreira-Neves A."/>
            <person name="Rosa I.A."/>
            <person name="Tasca T."/>
            <person name="Bogo M.R."/>
            <person name="de Souza W."/>
        </authorList>
    </citation>
    <scope>NUCLEOTIDE SEQUENCE [LARGE SCALE GENOMIC DNA]</scope>
    <source>
        <strain evidence="4">K</strain>
    </source>
</reference>
<dbReference type="InterPro" id="IPR050680">
    <property type="entry name" value="YpeA/RimI_acetyltransf"/>
</dbReference>
<dbReference type="VEuPathDB" id="TrichDB:TRFO_42749"/>
<keyword evidence="2" id="KW-0012">Acyltransferase</keyword>
<dbReference type="Pfam" id="PF00583">
    <property type="entry name" value="Acetyltransf_1"/>
    <property type="match status" value="1"/>
</dbReference>
<dbReference type="Proteomes" id="UP000179807">
    <property type="component" value="Unassembled WGS sequence"/>
</dbReference>
<evidence type="ECO:0000256" key="2">
    <source>
        <dbReference type="ARBA" id="ARBA00023315"/>
    </source>
</evidence>
<dbReference type="GO" id="GO:0016747">
    <property type="term" value="F:acyltransferase activity, transferring groups other than amino-acyl groups"/>
    <property type="evidence" value="ECO:0007669"/>
    <property type="project" value="InterPro"/>
</dbReference>
<dbReference type="Gene3D" id="3.40.630.30">
    <property type="match status" value="1"/>
</dbReference>
<dbReference type="OrthoDB" id="10039976at2759"/>
<proteinExistence type="predicted"/>
<dbReference type="SUPFAM" id="SSF55729">
    <property type="entry name" value="Acyl-CoA N-acyltransferases (Nat)"/>
    <property type="match status" value="1"/>
</dbReference>
<evidence type="ECO:0000259" key="3">
    <source>
        <dbReference type="PROSITE" id="PS51186"/>
    </source>
</evidence>
<dbReference type="CDD" id="cd04301">
    <property type="entry name" value="NAT_SF"/>
    <property type="match status" value="1"/>
</dbReference>
<keyword evidence="1" id="KW-0808">Transferase</keyword>
<dbReference type="EMBL" id="MLAK01000283">
    <property type="protein sequence ID" value="OHT15003.1"/>
    <property type="molecule type" value="Genomic_DNA"/>
</dbReference>
<gene>
    <name evidence="4" type="ORF">TRFO_42749</name>
</gene>
<dbReference type="PROSITE" id="PS51186">
    <property type="entry name" value="GNAT"/>
    <property type="match status" value="1"/>
</dbReference>
<evidence type="ECO:0000313" key="4">
    <source>
        <dbReference type="EMBL" id="OHT15003.1"/>
    </source>
</evidence>
<dbReference type="GeneID" id="94849173"/>
<protein>
    <submittedName>
        <fullName evidence="4">Acetyltransferase, GNAT family protein</fullName>
    </submittedName>
</protein>
<dbReference type="InterPro" id="IPR000182">
    <property type="entry name" value="GNAT_dom"/>
</dbReference>
<comment type="caution">
    <text evidence="4">The sequence shown here is derived from an EMBL/GenBank/DDBJ whole genome shotgun (WGS) entry which is preliminary data.</text>
</comment>
<keyword evidence="5" id="KW-1185">Reference proteome</keyword>
<organism evidence="4 5">
    <name type="scientific">Tritrichomonas foetus</name>
    <dbReference type="NCBI Taxonomy" id="1144522"/>
    <lineage>
        <taxon>Eukaryota</taxon>
        <taxon>Metamonada</taxon>
        <taxon>Parabasalia</taxon>
        <taxon>Tritrichomonadida</taxon>
        <taxon>Tritrichomonadidae</taxon>
        <taxon>Tritrichomonas</taxon>
    </lineage>
</organism>
<dbReference type="InterPro" id="IPR016181">
    <property type="entry name" value="Acyl_CoA_acyltransferase"/>
</dbReference>
<evidence type="ECO:0000313" key="5">
    <source>
        <dbReference type="Proteomes" id="UP000179807"/>
    </source>
</evidence>
<evidence type="ECO:0000256" key="1">
    <source>
        <dbReference type="ARBA" id="ARBA00022679"/>
    </source>
</evidence>
<dbReference type="PANTHER" id="PTHR43420">
    <property type="entry name" value="ACETYLTRANSFERASE"/>
    <property type="match status" value="1"/>
</dbReference>
<accession>A0A1J4KUQ6</accession>
<dbReference type="PANTHER" id="PTHR43420:SF47">
    <property type="entry name" value="N-ACETYLTRANSFERASE DOMAIN-CONTAINING PROTEIN"/>
    <property type="match status" value="1"/>
</dbReference>